<dbReference type="STRING" id="1385520.N802_13845"/>
<comment type="caution">
    <text evidence="1">The sequence shown here is derived from an EMBL/GenBank/DDBJ whole genome shotgun (WGS) entry which is preliminary data.</text>
</comment>
<name>A0A0A0JBY8_9MICO</name>
<dbReference type="AlphaFoldDB" id="A0A0A0JBY8"/>
<dbReference type="RefSeq" id="WP_035913933.1">
    <property type="nucleotide sequence ID" value="NZ_AVPJ01000004.1"/>
</dbReference>
<evidence type="ECO:0000313" key="2">
    <source>
        <dbReference type="Proteomes" id="UP000030002"/>
    </source>
</evidence>
<keyword evidence="2" id="KW-1185">Reference proteome</keyword>
<evidence type="ECO:0008006" key="3">
    <source>
        <dbReference type="Google" id="ProtNLM"/>
    </source>
</evidence>
<proteinExistence type="predicted"/>
<protein>
    <recommendedName>
        <fullName evidence="3">SatD family (SatD)</fullName>
    </recommendedName>
</protein>
<organism evidence="1 2">
    <name type="scientific">Knoellia sinensis KCTC 19936</name>
    <dbReference type="NCBI Taxonomy" id="1385520"/>
    <lineage>
        <taxon>Bacteria</taxon>
        <taxon>Bacillati</taxon>
        <taxon>Actinomycetota</taxon>
        <taxon>Actinomycetes</taxon>
        <taxon>Micrococcales</taxon>
        <taxon>Intrasporangiaceae</taxon>
        <taxon>Knoellia</taxon>
    </lineage>
</organism>
<dbReference type="eggNOG" id="COG1595">
    <property type="taxonomic scope" value="Bacteria"/>
</dbReference>
<dbReference type="Pfam" id="PF16264">
    <property type="entry name" value="SatD"/>
    <property type="match status" value="1"/>
</dbReference>
<accession>A0A0A0JBY8</accession>
<dbReference type="InterPro" id="IPR032580">
    <property type="entry name" value="SatD"/>
</dbReference>
<reference evidence="1 2" key="1">
    <citation type="submission" date="2013-08" db="EMBL/GenBank/DDBJ databases">
        <title>The genome sequence of Knoellia sinensis.</title>
        <authorList>
            <person name="Zhu W."/>
            <person name="Wang G."/>
        </authorList>
    </citation>
    <scope>NUCLEOTIDE SEQUENCE [LARGE SCALE GENOMIC DNA]</scope>
    <source>
        <strain evidence="1 2">KCTC 19936</strain>
    </source>
</reference>
<evidence type="ECO:0000313" key="1">
    <source>
        <dbReference type="EMBL" id="KGN33131.1"/>
    </source>
</evidence>
<dbReference type="Proteomes" id="UP000030002">
    <property type="component" value="Unassembled WGS sequence"/>
</dbReference>
<gene>
    <name evidence="1" type="ORF">N802_13845</name>
</gene>
<dbReference type="OrthoDB" id="4711815at2"/>
<sequence length="217" mass="23591">MSRVQPSPVALIGDVVASRSVKDRRGLHRAVEAALAETNDRVDHVEPLEITVGDEFQGVYPHLGAALEAALRTRLALRPSAESRYGLGRGATTTLDKARGIKDGPAWWAAREAIVEVERQAERGALALVHTAYRLSEDERDDHGVVHAVNAALHCQDHMVGSLSERSGRLLRGLLDGMTQRELATTEGITPSAVSQRVRADGLAVIVRSHELLRRLP</sequence>
<dbReference type="EMBL" id="AVPJ01000004">
    <property type="protein sequence ID" value="KGN33131.1"/>
    <property type="molecule type" value="Genomic_DNA"/>
</dbReference>